<evidence type="ECO:0000313" key="1">
    <source>
        <dbReference type="EMBL" id="MBO1867338.1"/>
    </source>
</evidence>
<name>A0A939S8A8_9BRAD</name>
<protein>
    <submittedName>
        <fullName evidence="1">Uncharacterized protein</fullName>
    </submittedName>
</protein>
<dbReference type="EMBL" id="CP086136">
    <property type="protein sequence ID" value="UEM10883.1"/>
    <property type="molecule type" value="Genomic_DNA"/>
</dbReference>
<reference evidence="1" key="1">
    <citation type="submission" date="2021-03" db="EMBL/GenBank/DDBJ databases">
        <title>Whole Genome Sequence of Bradyrhizobium sp. Strain 144S4.</title>
        <authorList>
            <person name="Bromfield E.S.P."/>
            <person name="Cloutier S."/>
        </authorList>
    </citation>
    <scope>NUCLEOTIDE SEQUENCE [LARGE SCALE GENOMIC DNA]</scope>
    <source>
        <strain evidence="1">144S4</strain>
    </source>
</reference>
<dbReference type="KEGG" id="bban:J4G43_040735"/>
<sequence>MLSIGDVIVCYGRVKLTDKHLASKIHCVDDEVIGWRERRKQRRRDRHGSGSLSSDGNWLLVFWVRFSKTSRNGSS</sequence>
<gene>
    <name evidence="2" type="ORF">J4G43_040735</name>
    <name evidence="1" type="ORF">J4G43_42590</name>
</gene>
<dbReference type="Proteomes" id="UP000664702">
    <property type="component" value="Chromosome"/>
</dbReference>
<dbReference type="RefSeq" id="WP_208088311.1">
    <property type="nucleotide sequence ID" value="NZ_CP086136.1"/>
</dbReference>
<dbReference type="EMBL" id="JAGEMI010000001">
    <property type="protein sequence ID" value="MBO1867338.1"/>
    <property type="molecule type" value="Genomic_DNA"/>
</dbReference>
<proteinExistence type="predicted"/>
<reference evidence="2 3" key="2">
    <citation type="journal article" date="2022" name="Int. J. Syst. Evol. Microbiol.">
        <title>Strains of Bradyrhizobium barranii sp. nov. associated with legumes native to Canada are symbionts of soybeans and belong to different subspecies (subsp. barranii subsp. nov. and subsp. apii subsp. nov.) and symbiovars (sv. glycinearum and sv. septentrionale).</title>
        <authorList>
            <person name="Bromfield E.S.P."/>
            <person name="Cloutier S."/>
            <person name="Wasai-Hara S."/>
            <person name="Minamisawa K."/>
        </authorList>
    </citation>
    <scope>NUCLEOTIDE SEQUENCE [LARGE SCALE GENOMIC DNA]</scope>
    <source>
        <strain evidence="2 3">144S4</strain>
    </source>
</reference>
<accession>A0A939S8A8</accession>
<dbReference type="AlphaFoldDB" id="A0A939S8A8"/>
<organism evidence="1">
    <name type="scientific">Bradyrhizobium barranii subsp. barranii</name>
    <dbReference type="NCBI Taxonomy" id="2823807"/>
    <lineage>
        <taxon>Bacteria</taxon>
        <taxon>Pseudomonadati</taxon>
        <taxon>Pseudomonadota</taxon>
        <taxon>Alphaproteobacteria</taxon>
        <taxon>Hyphomicrobiales</taxon>
        <taxon>Nitrobacteraceae</taxon>
        <taxon>Bradyrhizobium</taxon>
        <taxon>Bradyrhizobium barranii</taxon>
    </lineage>
</organism>
<evidence type="ECO:0000313" key="2">
    <source>
        <dbReference type="EMBL" id="UEM10883.1"/>
    </source>
</evidence>
<evidence type="ECO:0000313" key="3">
    <source>
        <dbReference type="Proteomes" id="UP000664702"/>
    </source>
</evidence>